<sequence>MHLSFISLGLLTILTFVFSLPAVSNDNLKSLQLIKKSLSDSHLHHNSKPLVTRSLLGDDGLLGKDGFVDGLLDEDGLLDRLLNDDGLLYHLVSDEGLLYRSLKLLLNDDGLLDRLINLLLGDESLLDRLFKRLGLA</sequence>
<protein>
    <submittedName>
        <fullName evidence="2">Uncharacterized protein</fullName>
    </submittedName>
</protein>
<dbReference type="EMBL" id="JAANIT010000259">
    <property type="protein sequence ID" value="KAG1549767.1"/>
    <property type="molecule type" value="Genomic_DNA"/>
</dbReference>
<dbReference type="Proteomes" id="UP000717996">
    <property type="component" value="Unassembled WGS sequence"/>
</dbReference>
<feature type="chain" id="PRO_5040259574" evidence="1">
    <location>
        <begin position="20"/>
        <end position="136"/>
    </location>
</feature>
<evidence type="ECO:0000313" key="2">
    <source>
        <dbReference type="EMBL" id="KAG1549767.1"/>
    </source>
</evidence>
<reference evidence="2" key="1">
    <citation type="journal article" date="2020" name="Microb. Genom.">
        <title>Genetic diversity of clinical and environmental Mucorales isolates obtained from an investigation of mucormycosis cases among solid organ transplant recipients.</title>
        <authorList>
            <person name="Nguyen M.H."/>
            <person name="Kaul D."/>
            <person name="Muto C."/>
            <person name="Cheng S.J."/>
            <person name="Richter R.A."/>
            <person name="Bruno V.M."/>
            <person name="Liu G."/>
            <person name="Beyhan S."/>
            <person name="Sundermann A.J."/>
            <person name="Mounaud S."/>
            <person name="Pasculle A.W."/>
            <person name="Nierman W.C."/>
            <person name="Driscoll E."/>
            <person name="Cumbie R."/>
            <person name="Clancy C.J."/>
            <person name="Dupont C.L."/>
        </authorList>
    </citation>
    <scope>NUCLEOTIDE SEQUENCE</scope>
    <source>
        <strain evidence="2">GL16</strain>
    </source>
</reference>
<feature type="signal peptide" evidence="1">
    <location>
        <begin position="1"/>
        <end position="19"/>
    </location>
</feature>
<gene>
    <name evidence="2" type="ORF">G6F51_002857</name>
</gene>
<accession>A0A9P6YK32</accession>
<evidence type="ECO:0000256" key="1">
    <source>
        <dbReference type="SAM" id="SignalP"/>
    </source>
</evidence>
<keyword evidence="1" id="KW-0732">Signal</keyword>
<name>A0A9P6YK32_RHIOR</name>
<evidence type="ECO:0000313" key="3">
    <source>
        <dbReference type="Proteomes" id="UP000717996"/>
    </source>
</evidence>
<dbReference type="AlphaFoldDB" id="A0A9P6YK32"/>
<organism evidence="2 3">
    <name type="scientific">Rhizopus oryzae</name>
    <name type="common">Mucormycosis agent</name>
    <name type="synonym">Rhizopus arrhizus var. delemar</name>
    <dbReference type="NCBI Taxonomy" id="64495"/>
    <lineage>
        <taxon>Eukaryota</taxon>
        <taxon>Fungi</taxon>
        <taxon>Fungi incertae sedis</taxon>
        <taxon>Mucoromycota</taxon>
        <taxon>Mucoromycotina</taxon>
        <taxon>Mucoromycetes</taxon>
        <taxon>Mucorales</taxon>
        <taxon>Mucorineae</taxon>
        <taxon>Rhizopodaceae</taxon>
        <taxon>Rhizopus</taxon>
    </lineage>
</organism>
<comment type="caution">
    <text evidence="2">The sequence shown here is derived from an EMBL/GenBank/DDBJ whole genome shotgun (WGS) entry which is preliminary data.</text>
</comment>
<proteinExistence type="predicted"/>